<organism evidence="1 2">
    <name type="scientific">Herbaspirillum huttiense subsp. lycopersici</name>
    <dbReference type="NCBI Taxonomy" id="3074428"/>
    <lineage>
        <taxon>Bacteria</taxon>
        <taxon>Pseudomonadati</taxon>
        <taxon>Pseudomonadota</taxon>
        <taxon>Betaproteobacteria</taxon>
        <taxon>Burkholderiales</taxon>
        <taxon>Oxalobacteraceae</taxon>
        <taxon>Herbaspirillum</taxon>
    </lineage>
</organism>
<protein>
    <submittedName>
        <fullName evidence="1">HD domain-containing protein</fullName>
    </submittedName>
</protein>
<gene>
    <name evidence="1" type="ORF">RI048_02670</name>
</gene>
<dbReference type="Proteomes" id="UP001246576">
    <property type="component" value="Unassembled WGS sequence"/>
</dbReference>
<comment type="caution">
    <text evidence="1">The sequence shown here is derived from an EMBL/GenBank/DDBJ whole genome shotgun (WGS) entry which is preliminary data.</text>
</comment>
<evidence type="ECO:0000313" key="2">
    <source>
        <dbReference type="Proteomes" id="UP001246576"/>
    </source>
</evidence>
<dbReference type="Pfam" id="PF13328">
    <property type="entry name" value="HD_4"/>
    <property type="match status" value="1"/>
</dbReference>
<sequence>MIVGARAGKSWFARNMAGILAARSFADEKHTAAGQKRKYTGEPYIVHPEKVASLIVQLPWHTMEMVQAAYLHDVSEDCGVTSAEINRLFGAVVAHYVMGLTNPAGPEDGNRAERFSINCRHLAVQCAEVQTIKVADIISNIYGIATLDPEFAKLYLAEKAHVLRLLTKADPGLLERANNVLRDEVSELEKVCK</sequence>
<dbReference type="Gene3D" id="1.10.3210.10">
    <property type="entry name" value="Hypothetical protein af1432"/>
    <property type="match status" value="1"/>
</dbReference>
<dbReference type="PANTHER" id="PTHR46246">
    <property type="entry name" value="GUANOSINE-3',5'-BIS(DIPHOSPHATE) 3'-PYROPHOSPHOHYDROLASE MESH1"/>
    <property type="match status" value="1"/>
</dbReference>
<name>A0ABU2EG42_9BURK</name>
<proteinExistence type="predicted"/>
<evidence type="ECO:0000313" key="1">
    <source>
        <dbReference type="EMBL" id="MDR9847110.1"/>
    </source>
</evidence>
<dbReference type="PANTHER" id="PTHR46246:SF1">
    <property type="entry name" value="GUANOSINE-3',5'-BIS(DIPHOSPHATE) 3'-PYROPHOSPHOHYDROLASE MESH1"/>
    <property type="match status" value="1"/>
</dbReference>
<dbReference type="EMBL" id="JAVLSJ010000001">
    <property type="protein sequence ID" value="MDR9847110.1"/>
    <property type="molecule type" value="Genomic_DNA"/>
</dbReference>
<accession>A0ABU2EG42</accession>
<dbReference type="SUPFAM" id="SSF109604">
    <property type="entry name" value="HD-domain/PDEase-like"/>
    <property type="match status" value="1"/>
</dbReference>
<keyword evidence="2" id="KW-1185">Reference proteome</keyword>
<reference evidence="1" key="1">
    <citation type="submission" date="2023-09" db="EMBL/GenBank/DDBJ databases">
        <title>Description of first Herbaspirillum huttiense subsp. nephrolepsisexaltata and Herbaspirillum huttiense subsp. lycopersicon.</title>
        <authorList>
            <person name="Poudel M."/>
            <person name="Sharma A."/>
            <person name="Goss E."/>
            <person name="Tapia J.H."/>
            <person name="Harmon C.M."/>
            <person name="Jones J.B."/>
        </authorList>
    </citation>
    <scope>NUCLEOTIDE SEQUENCE</scope>
    <source>
        <strain evidence="1">SE1</strain>
    </source>
</reference>
<dbReference type="InterPro" id="IPR052194">
    <property type="entry name" value="MESH1"/>
</dbReference>
<dbReference type="RefSeq" id="WP_310839600.1">
    <property type="nucleotide sequence ID" value="NZ_JAVLSJ010000001.1"/>
</dbReference>